<keyword evidence="2" id="KW-1185">Reference proteome</keyword>
<dbReference type="RefSeq" id="XP_041190741.1">
    <property type="nucleotide sequence ID" value="XM_041340582.1"/>
</dbReference>
<name>A0A9P7E6M7_9AGAM</name>
<comment type="caution">
    <text evidence="1">The sequence shown here is derived from an EMBL/GenBank/DDBJ whole genome shotgun (WGS) entry which is preliminary data.</text>
</comment>
<sequence length="237" mass="26737">MTRAPHASHYSQTTIPNTGVVTLVVATSFCSVNKVLNVKHSTDANLRRSGVIDVCVIFFGDGKYSLRLAPLTAVMRRISYTIHRGLHDAWCNYPRALPRKLGQGGMSSRDLYGTRPSAFSSSELTGTELVEDLQELIKSKKSRLHDVDTDTIIVMKVLCDINLESECGHLEILDHEVRIYLSEVFKTQPKRNHLYVVIDAPENVVTRLVILDNELRSPYLRDFLDETPQNVNPMPRC</sequence>
<dbReference type="AlphaFoldDB" id="A0A9P7E6M7"/>
<evidence type="ECO:0000313" key="1">
    <source>
        <dbReference type="EMBL" id="KAG1812596.1"/>
    </source>
</evidence>
<gene>
    <name evidence="1" type="ORF">BJ212DRAFT_1483201</name>
</gene>
<proteinExistence type="predicted"/>
<reference evidence="1" key="1">
    <citation type="journal article" date="2020" name="New Phytol.">
        <title>Comparative genomics reveals dynamic genome evolution in host specialist ectomycorrhizal fungi.</title>
        <authorList>
            <person name="Lofgren L.A."/>
            <person name="Nguyen N.H."/>
            <person name="Vilgalys R."/>
            <person name="Ruytinx J."/>
            <person name="Liao H.L."/>
            <person name="Branco S."/>
            <person name="Kuo A."/>
            <person name="LaButti K."/>
            <person name="Lipzen A."/>
            <person name="Andreopoulos W."/>
            <person name="Pangilinan J."/>
            <person name="Riley R."/>
            <person name="Hundley H."/>
            <person name="Na H."/>
            <person name="Barry K."/>
            <person name="Grigoriev I.V."/>
            <person name="Stajich J.E."/>
            <person name="Kennedy P.G."/>
        </authorList>
    </citation>
    <scope>NUCLEOTIDE SEQUENCE</scope>
    <source>
        <strain evidence="1">MN1</strain>
    </source>
</reference>
<accession>A0A9P7E6M7</accession>
<dbReference type="EMBL" id="JABBWG010000026">
    <property type="protein sequence ID" value="KAG1812596.1"/>
    <property type="molecule type" value="Genomic_DNA"/>
</dbReference>
<dbReference type="Proteomes" id="UP000807769">
    <property type="component" value="Unassembled WGS sequence"/>
</dbReference>
<dbReference type="GeneID" id="64634598"/>
<evidence type="ECO:0000313" key="2">
    <source>
        <dbReference type="Proteomes" id="UP000807769"/>
    </source>
</evidence>
<protein>
    <submittedName>
        <fullName evidence="1">Uncharacterized protein</fullName>
    </submittedName>
</protein>
<dbReference type="OrthoDB" id="3168051at2759"/>
<organism evidence="1 2">
    <name type="scientific">Suillus subaureus</name>
    <dbReference type="NCBI Taxonomy" id="48587"/>
    <lineage>
        <taxon>Eukaryota</taxon>
        <taxon>Fungi</taxon>
        <taxon>Dikarya</taxon>
        <taxon>Basidiomycota</taxon>
        <taxon>Agaricomycotina</taxon>
        <taxon>Agaricomycetes</taxon>
        <taxon>Agaricomycetidae</taxon>
        <taxon>Boletales</taxon>
        <taxon>Suillineae</taxon>
        <taxon>Suillaceae</taxon>
        <taxon>Suillus</taxon>
    </lineage>
</organism>